<name>A0A2V1N1Q6_9LACO</name>
<dbReference type="Gene3D" id="1.10.260.40">
    <property type="entry name" value="lambda repressor-like DNA-binding domains"/>
    <property type="match status" value="1"/>
</dbReference>
<dbReference type="SUPFAM" id="SSF47413">
    <property type="entry name" value="lambda repressor-like DNA-binding domains"/>
    <property type="match status" value="1"/>
</dbReference>
<evidence type="ECO:0000313" key="4">
    <source>
        <dbReference type="Proteomes" id="UP000245080"/>
    </source>
</evidence>
<sequence length="92" mass="10192">MGLQYIQTGIYYRYTQKGQERGEPMNAGEVLVKLRKERGLSQFQLSDLSGVPQTTISGIENDGKTPGLKNAAKLAKVFQIHAEDLLPQEVAK</sequence>
<keyword evidence="1" id="KW-0238">DNA-binding</keyword>
<dbReference type="OrthoDB" id="9812495at2"/>
<evidence type="ECO:0000256" key="1">
    <source>
        <dbReference type="ARBA" id="ARBA00023125"/>
    </source>
</evidence>
<dbReference type="EMBL" id="QCXQ01000001">
    <property type="protein sequence ID" value="PWG00982.1"/>
    <property type="molecule type" value="Genomic_DNA"/>
</dbReference>
<proteinExistence type="predicted"/>
<accession>A0A2V1N1Q6</accession>
<dbReference type="SMART" id="SM00530">
    <property type="entry name" value="HTH_XRE"/>
    <property type="match status" value="1"/>
</dbReference>
<dbReference type="PROSITE" id="PS50943">
    <property type="entry name" value="HTH_CROC1"/>
    <property type="match status" value="1"/>
</dbReference>
<dbReference type="PANTHER" id="PTHR46558:SF4">
    <property type="entry name" value="DNA-BIDING PHAGE PROTEIN"/>
    <property type="match status" value="1"/>
</dbReference>
<dbReference type="Pfam" id="PF01381">
    <property type="entry name" value="HTH_3"/>
    <property type="match status" value="1"/>
</dbReference>
<dbReference type="Proteomes" id="UP000245080">
    <property type="component" value="Unassembled WGS sequence"/>
</dbReference>
<evidence type="ECO:0000259" key="2">
    <source>
        <dbReference type="PROSITE" id="PS50943"/>
    </source>
</evidence>
<organism evidence="3 4">
    <name type="scientific">Levilactobacillus bambusae</name>
    <dbReference type="NCBI Taxonomy" id="2024736"/>
    <lineage>
        <taxon>Bacteria</taxon>
        <taxon>Bacillati</taxon>
        <taxon>Bacillota</taxon>
        <taxon>Bacilli</taxon>
        <taxon>Lactobacillales</taxon>
        <taxon>Lactobacillaceae</taxon>
        <taxon>Levilactobacillus</taxon>
    </lineage>
</organism>
<reference evidence="3 4" key="1">
    <citation type="journal article" date="2018" name="Int. J. Syst. Evol. Microbiol.">
        <title>Lactobacillus bambusae sp. nov., isolated from a traditional fermented Ma-bamboo shoots of Taiwan.</title>
        <authorList>
            <person name="Wang L.-T."/>
        </authorList>
    </citation>
    <scope>NUCLEOTIDE SEQUENCE [LARGE SCALE GENOMIC DNA]</scope>
    <source>
        <strain evidence="3 4">BS-W1</strain>
    </source>
</reference>
<protein>
    <submittedName>
        <fullName evidence="3">XRE family transcriptional regulator</fullName>
    </submittedName>
</protein>
<dbReference type="InterPro" id="IPR001387">
    <property type="entry name" value="Cro/C1-type_HTH"/>
</dbReference>
<dbReference type="CDD" id="cd00093">
    <property type="entry name" value="HTH_XRE"/>
    <property type="match status" value="1"/>
</dbReference>
<dbReference type="InterPro" id="IPR010982">
    <property type="entry name" value="Lambda_DNA-bd_dom_sf"/>
</dbReference>
<comment type="caution">
    <text evidence="3">The sequence shown here is derived from an EMBL/GenBank/DDBJ whole genome shotgun (WGS) entry which is preliminary data.</text>
</comment>
<evidence type="ECO:0000313" key="3">
    <source>
        <dbReference type="EMBL" id="PWG00982.1"/>
    </source>
</evidence>
<dbReference type="PANTHER" id="PTHR46558">
    <property type="entry name" value="TRACRIPTIONAL REGULATORY PROTEIN-RELATED-RELATED"/>
    <property type="match status" value="1"/>
</dbReference>
<feature type="domain" description="HTH cro/C1-type" evidence="2">
    <location>
        <begin position="31"/>
        <end position="85"/>
    </location>
</feature>
<dbReference type="AlphaFoldDB" id="A0A2V1N1Q6"/>
<dbReference type="GO" id="GO:0003677">
    <property type="term" value="F:DNA binding"/>
    <property type="evidence" value="ECO:0007669"/>
    <property type="project" value="UniProtKB-KW"/>
</dbReference>
<gene>
    <name evidence="3" type="ORF">DCM90_02060</name>
</gene>
<keyword evidence="4" id="KW-1185">Reference proteome</keyword>